<dbReference type="EMBL" id="AQHY01000006">
    <property type="protein sequence ID" value="EOA58107.1"/>
    <property type="molecule type" value="Genomic_DNA"/>
</dbReference>
<gene>
    <name evidence="2" type="ORF">HMPREF1534_00485</name>
</gene>
<feature type="domain" description="Schlafen AlbA-2" evidence="1">
    <location>
        <begin position="6"/>
        <end position="74"/>
    </location>
</feature>
<evidence type="ECO:0000313" key="2">
    <source>
        <dbReference type="EMBL" id="EOA58107.1"/>
    </source>
</evidence>
<proteinExistence type="predicted"/>
<dbReference type="HOGENOM" id="CLU_2520712_0_0_10"/>
<dbReference type="AlphaFoldDB" id="U6RPZ2"/>
<dbReference type="Pfam" id="PF04326">
    <property type="entry name" value="SLFN_AlbA_2"/>
    <property type="match status" value="1"/>
</dbReference>
<reference evidence="2 3" key="1">
    <citation type="submission" date="2013-04" db="EMBL/GenBank/DDBJ databases">
        <title>The Genome Sequence of Bacteroides massiliensis DSM 17679.</title>
        <authorList>
            <consortium name="The Broad Institute Genomics Platform"/>
            <person name="Earl A."/>
            <person name="Ward D."/>
            <person name="Feldgarden M."/>
            <person name="Gevers D."/>
            <person name="Martens E."/>
            <person name="Fenner L."/>
            <person name="Roux V."/>
            <person name="Mallet M.N."/>
            <person name="Raoult D."/>
            <person name="Walker B."/>
            <person name="Young S."/>
            <person name="Zeng Q."/>
            <person name="Gargeya S."/>
            <person name="Fitzgerald M."/>
            <person name="Haas B."/>
            <person name="Abouelleil A."/>
            <person name="Allen A.W."/>
            <person name="Alvarado L."/>
            <person name="Arachchi H.M."/>
            <person name="Berlin A.M."/>
            <person name="Chapman S.B."/>
            <person name="Gainer-Dewar J."/>
            <person name="Goldberg J."/>
            <person name="Griggs A."/>
            <person name="Gujja S."/>
            <person name="Hansen M."/>
            <person name="Howarth C."/>
            <person name="Imamovic A."/>
            <person name="Ireland A."/>
            <person name="Larimer J."/>
            <person name="McCowan C."/>
            <person name="Murphy C."/>
            <person name="Pearson M."/>
            <person name="Poon T.W."/>
            <person name="Priest M."/>
            <person name="Roberts A."/>
            <person name="Saif S."/>
            <person name="Shea T."/>
            <person name="Sisk P."/>
            <person name="Sykes S."/>
            <person name="Wortman J."/>
            <person name="Nusbaum C."/>
            <person name="Birren B."/>
        </authorList>
    </citation>
    <scope>NUCLEOTIDE SEQUENCE [LARGE SCALE GENOMIC DNA]</scope>
    <source>
        <strain evidence="3">B84634 / Timone 84634 / DSM 17679 / JCM 13223</strain>
    </source>
</reference>
<dbReference type="eggNOG" id="COG2865">
    <property type="taxonomic scope" value="Bacteria"/>
</dbReference>
<dbReference type="Gene3D" id="3.30.950.30">
    <property type="entry name" value="Schlafen, AAA domain"/>
    <property type="match status" value="1"/>
</dbReference>
<comment type="caution">
    <text evidence="2">The sequence shown here is derived from an EMBL/GenBank/DDBJ whole genome shotgun (WGS) entry which is preliminary data.</text>
</comment>
<evidence type="ECO:0000259" key="1">
    <source>
        <dbReference type="Pfam" id="PF04326"/>
    </source>
</evidence>
<dbReference type="STRING" id="1121098.HMPREF1534_00485"/>
<organism evidence="2 3">
    <name type="scientific">Phocaeicola massiliensis B84634 = Timone 84634 = DSM 17679 = JCM 13223</name>
    <dbReference type="NCBI Taxonomy" id="1121098"/>
    <lineage>
        <taxon>Bacteria</taxon>
        <taxon>Pseudomonadati</taxon>
        <taxon>Bacteroidota</taxon>
        <taxon>Bacteroidia</taxon>
        <taxon>Bacteroidales</taxon>
        <taxon>Bacteroidaceae</taxon>
        <taxon>Phocaeicola</taxon>
    </lineage>
</organism>
<keyword evidence="3" id="KW-1185">Reference proteome</keyword>
<dbReference type="InterPro" id="IPR038461">
    <property type="entry name" value="Schlafen_AlbA_2_dom_sf"/>
</dbReference>
<accession>U6RPZ2</accession>
<name>U6RPZ2_9BACT</name>
<sequence>MIVVLENPQADADFISEMIKTRLDPAPEVQLSSIEHEGHILIEVKIKAGMLTSYYYYQEGTRTAYTRVGNESVECIHNNFFRWY</sequence>
<evidence type="ECO:0000313" key="3">
    <source>
        <dbReference type="Proteomes" id="UP000017831"/>
    </source>
</evidence>
<protein>
    <recommendedName>
        <fullName evidence="1">Schlafen AlbA-2 domain-containing protein</fullName>
    </recommendedName>
</protein>
<dbReference type="PATRIC" id="fig|1121098.3.peg.494"/>
<dbReference type="InterPro" id="IPR007421">
    <property type="entry name" value="Schlafen_AlbA_2_dom"/>
</dbReference>
<dbReference type="Proteomes" id="UP000017831">
    <property type="component" value="Unassembled WGS sequence"/>
</dbReference>